<feature type="transmembrane region" description="Helical" evidence="9">
    <location>
        <begin position="250"/>
        <end position="269"/>
    </location>
</feature>
<sequence length="719" mass="79711">MIRRTRFGGNESNPEHIIGISSGPHRLPLRLLPYRRPKLTRPGLPYQHQAQTRRVGGYVADDCLLNKEQQGLVRKRDQYAIEESSWSGCQTSINRSAHLLFVHARFPTQAPIAYNVHTCTLETPDTATFASEGTITCSPPDVELRTVGVHQTGQATSTLTELPTEHRIGSADAQLGEKEPKMFGNGTPGDPFVVEFTTNDRDNPREWSKPYRWFLSIQGSVQMLAITFGTSGYTGGYPTMTAEFGSSNELNTVGLTTFVIGLAVGALVWAPLSEILGRRRILLSSLFSYSLIGMGVALSQNIWSIIICRFFMAIAGSSIMTNSPGMLNDLWRPSEIGLPMTLNSVAPFMGPVLGPVLSGFISVYAGDQSWRWVNGVIVMFSAGLLLLAVFTVPETYPATVLQQKAKKLSKSTGLVYESEFEVGQPKKPFSEVLSTGLKRPFIFLFLEPIVICLSFYASLIFGILYLFFEAYPIIYVEQKGWRQDLGNLPFLGVAIGLIFGVAISFYTSSFYKKALRACKLPTDKVPPEERLYFTMISAILLPISLFWMAWTSDVFWIWPTLAGIPFGIGILGMMTTVMAYLADTYTIYSASVFAANSLFRYIFGGVFPLFASAMFHKLHTTWALSLLGFLALACAPMPFLFFKYGARIRALSKHVPEPPRPSKRLTPPASLSSLQEQDSDLPRAPPPVFLTAGDQAVRVEEAMDGINFTRRQDQDLERL</sequence>
<evidence type="ECO:0000256" key="6">
    <source>
        <dbReference type="ARBA" id="ARBA00023136"/>
    </source>
</evidence>
<evidence type="ECO:0000256" key="8">
    <source>
        <dbReference type="SAM" id="MobiDB-lite"/>
    </source>
</evidence>
<feature type="transmembrane region" description="Helical" evidence="9">
    <location>
        <begin position="593"/>
        <end position="615"/>
    </location>
</feature>
<keyword evidence="2" id="KW-0813">Transport</keyword>
<dbReference type="GO" id="GO:0005886">
    <property type="term" value="C:plasma membrane"/>
    <property type="evidence" value="ECO:0007669"/>
    <property type="project" value="UniProtKB-SubCell"/>
</dbReference>
<feature type="transmembrane region" description="Helical" evidence="9">
    <location>
        <begin position="372"/>
        <end position="392"/>
    </location>
</feature>
<dbReference type="FunFam" id="1.20.1250.20:FF:000011">
    <property type="entry name" value="MFS multidrug transporter, putative"/>
    <property type="match status" value="1"/>
</dbReference>
<evidence type="ECO:0000256" key="2">
    <source>
        <dbReference type="ARBA" id="ARBA00022448"/>
    </source>
</evidence>
<evidence type="ECO:0000256" key="4">
    <source>
        <dbReference type="ARBA" id="ARBA00022692"/>
    </source>
</evidence>
<evidence type="ECO:0000313" key="11">
    <source>
        <dbReference type="EMBL" id="CED85623.1"/>
    </source>
</evidence>
<accession>A0A0F7SZ66</accession>
<dbReference type="Gene3D" id="1.20.1250.20">
    <property type="entry name" value="MFS general substrate transporter like domains"/>
    <property type="match status" value="1"/>
</dbReference>
<feature type="transmembrane region" description="Helical" evidence="9">
    <location>
        <begin position="281"/>
        <end position="297"/>
    </location>
</feature>
<keyword evidence="5 9" id="KW-1133">Transmembrane helix</keyword>
<keyword evidence="4 9" id="KW-0812">Transmembrane</keyword>
<feature type="transmembrane region" description="Helical" evidence="9">
    <location>
        <begin position="556"/>
        <end position="581"/>
    </location>
</feature>
<dbReference type="CDD" id="cd17323">
    <property type="entry name" value="MFS_Tpo1_MDR_like"/>
    <property type="match status" value="1"/>
</dbReference>
<keyword evidence="3" id="KW-1003">Cell membrane</keyword>
<evidence type="ECO:0000256" key="9">
    <source>
        <dbReference type="SAM" id="Phobius"/>
    </source>
</evidence>
<keyword evidence="6 9" id="KW-0472">Membrane</keyword>
<dbReference type="Pfam" id="PF07690">
    <property type="entry name" value="MFS_1"/>
    <property type="match status" value="1"/>
</dbReference>
<dbReference type="PANTHER" id="PTHR23502">
    <property type="entry name" value="MAJOR FACILITATOR SUPERFAMILY"/>
    <property type="match status" value="1"/>
</dbReference>
<dbReference type="PANTHER" id="PTHR23502:SF186">
    <property type="entry name" value="MAJOR FACILITATOR SUPERFAMILY (MFS) PROFILE DOMAIN-CONTAINING PROTEIN"/>
    <property type="match status" value="1"/>
</dbReference>
<proteinExistence type="inferred from homology"/>
<evidence type="ECO:0000256" key="5">
    <source>
        <dbReference type="ARBA" id="ARBA00022989"/>
    </source>
</evidence>
<evidence type="ECO:0000256" key="7">
    <source>
        <dbReference type="ARBA" id="ARBA00038459"/>
    </source>
</evidence>
<dbReference type="InterPro" id="IPR011701">
    <property type="entry name" value="MFS"/>
</dbReference>
<comment type="similarity">
    <text evidence="7">Belongs to the major facilitator superfamily. DHA1 family. Polyamines/proton antiporter (TC 2.A.1.2.16) subfamily.</text>
</comment>
<dbReference type="SUPFAM" id="SSF103473">
    <property type="entry name" value="MFS general substrate transporter"/>
    <property type="match status" value="1"/>
</dbReference>
<feature type="transmembrane region" description="Helical" evidence="9">
    <location>
        <begin position="441"/>
        <end position="468"/>
    </location>
</feature>
<dbReference type="GO" id="GO:0022857">
    <property type="term" value="F:transmembrane transporter activity"/>
    <property type="evidence" value="ECO:0007669"/>
    <property type="project" value="InterPro"/>
</dbReference>
<dbReference type="AlphaFoldDB" id="A0A0F7SZ66"/>
<feature type="domain" description="Major facilitator superfamily (MFS) profile" evidence="10">
    <location>
        <begin position="215"/>
        <end position="646"/>
    </location>
</feature>
<name>A0A0F7SZ66_PHARH</name>
<organism evidence="11">
    <name type="scientific">Phaffia rhodozyma</name>
    <name type="common">Yeast</name>
    <name type="synonym">Xanthophyllomyces dendrorhous</name>
    <dbReference type="NCBI Taxonomy" id="264483"/>
    <lineage>
        <taxon>Eukaryota</taxon>
        <taxon>Fungi</taxon>
        <taxon>Dikarya</taxon>
        <taxon>Basidiomycota</taxon>
        <taxon>Agaricomycotina</taxon>
        <taxon>Tremellomycetes</taxon>
        <taxon>Cystofilobasidiales</taxon>
        <taxon>Mrakiaceae</taxon>
        <taxon>Phaffia</taxon>
    </lineage>
</organism>
<dbReference type="InterPro" id="IPR036259">
    <property type="entry name" value="MFS_trans_sf"/>
</dbReference>
<evidence type="ECO:0000256" key="1">
    <source>
        <dbReference type="ARBA" id="ARBA00004651"/>
    </source>
</evidence>
<feature type="transmembrane region" description="Helical" evidence="9">
    <location>
        <begin position="621"/>
        <end position="642"/>
    </location>
</feature>
<feature type="transmembrane region" description="Helical" evidence="9">
    <location>
        <begin position="211"/>
        <end position="230"/>
    </location>
</feature>
<reference evidence="11" key="1">
    <citation type="submission" date="2014-08" db="EMBL/GenBank/DDBJ databases">
        <authorList>
            <person name="Sharma Rahul"/>
            <person name="Thines Marco"/>
        </authorList>
    </citation>
    <scope>NUCLEOTIDE SEQUENCE</scope>
</reference>
<dbReference type="PROSITE" id="PS50850">
    <property type="entry name" value="MFS"/>
    <property type="match status" value="1"/>
</dbReference>
<feature type="region of interest" description="Disordered" evidence="8">
    <location>
        <begin position="654"/>
        <end position="689"/>
    </location>
</feature>
<comment type="subcellular location">
    <subcellularLocation>
        <location evidence="1">Cell membrane</location>
        <topology evidence="1">Multi-pass membrane protein</topology>
    </subcellularLocation>
</comment>
<evidence type="ECO:0000256" key="3">
    <source>
        <dbReference type="ARBA" id="ARBA00022475"/>
    </source>
</evidence>
<feature type="transmembrane region" description="Helical" evidence="9">
    <location>
        <begin position="531"/>
        <end position="550"/>
    </location>
</feature>
<feature type="transmembrane region" description="Helical" evidence="9">
    <location>
        <begin position="488"/>
        <end position="511"/>
    </location>
</feature>
<dbReference type="InterPro" id="IPR020846">
    <property type="entry name" value="MFS_dom"/>
</dbReference>
<protein>
    <submittedName>
        <fullName evidence="11">Synaptic vesicle transporter SVOP and related transporters (Major facilitator superfamily)</fullName>
    </submittedName>
</protein>
<dbReference type="EMBL" id="LN483332">
    <property type="protein sequence ID" value="CED85623.1"/>
    <property type="molecule type" value="Genomic_DNA"/>
</dbReference>
<evidence type="ECO:0000259" key="10">
    <source>
        <dbReference type="PROSITE" id="PS50850"/>
    </source>
</evidence>